<protein>
    <submittedName>
        <fullName evidence="1">Uncharacterized protein</fullName>
    </submittedName>
</protein>
<dbReference type="EMBL" id="LJUI01000182">
    <property type="protein sequence ID" value="KPK65700.1"/>
    <property type="molecule type" value="Genomic_DNA"/>
</dbReference>
<dbReference type="AlphaFoldDB" id="A0A0S8G0I1"/>
<proteinExistence type="predicted"/>
<accession>A0A0S8G0I1</accession>
<reference evidence="1 2" key="1">
    <citation type="journal article" date="2015" name="Microbiome">
        <title>Genomic resolution of linkages in carbon, nitrogen, and sulfur cycling among widespread estuary sediment bacteria.</title>
        <authorList>
            <person name="Baker B.J."/>
            <person name="Lazar C.S."/>
            <person name="Teske A.P."/>
            <person name="Dick G.J."/>
        </authorList>
    </citation>
    <scope>NUCLEOTIDE SEQUENCE [LARGE SCALE GENOMIC DNA]</scope>
    <source>
        <strain evidence="1">SM23_40</strain>
    </source>
</reference>
<comment type="caution">
    <text evidence="1">The sequence shown here is derived from an EMBL/GenBank/DDBJ whole genome shotgun (WGS) entry which is preliminary data.</text>
</comment>
<sequence length="100" mass="11646">MRSRPPLVEVLWMDSSSTTGWKTVERVREWIEEGIYEALTVGFLLYEDRNEVVIAQTLSQKFFDPGEDDSWSSVDCMFRIPKKCIKRKTILRAGTVTWKG</sequence>
<dbReference type="Proteomes" id="UP000051717">
    <property type="component" value="Unassembled WGS sequence"/>
</dbReference>
<evidence type="ECO:0000313" key="2">
    <source>
        <dbReference type="Proteomes" id="UP000051717"/>
    </source>
</evidence>
<gene>
    <name evidence="1" type="ORF">AMJ82_12280</name>
</gene>
<name>A0A0S8G0I1_UNCT6</name>
<evidence type="ECO:0000313" key="1">
    <source>
        <dbReference type="EMBL" id="KPK65700.1"/>
    </source>
</evidence>
<organism evidence="1 2">
    <name type="scientific">candidate division TA06 bacterium SM23_40</name>
    <dbReference type="NCBI Taxonomy" id="1703774"/>
    <lineage>
        <taxon>Bacteria</taxon>
        <taxon>Bacteria division TA06</taxon>
    </lineage>
</organism>